<evidence type="ECO:0000313" key="14">
    <source>
        <dbReference type="Proteomes" id="UP000807353"/>
    </source>
</evidence>
<keyword evidence="9" id="KW-0961">Cell wall biogenesis/degradation</keyword>
<feature type="signal peptide" evidence="11">
    <location>
        <begin position="1"/>
        <end position="17"/>
    </location>
</feature>
<keyword evidence="4 10" id="KW-0812">Transmembrane</keyword>
<feature type="transmembrane region" description="Helical" evidence="10">
    <location>
        <begin position="237"/>
        <end position="262"/>
    </location>
</feature>
<dbReference type="GO" id="GO:0071555">
    <property type="term" value="P:cell wall organization"/>
    <property type="evidence" value="ECO:0007669"/>
    <property type="project" value="UniProtKB-KW"/>
</dbReference>
<organism evidence="13 14">
    <name type="scientific">Collybia nuda</name>
    <dbReference type="NCBI Taxonomy" id="64659"/>
    <lineage>
        <taxon>Eukaryota</taxon>
        <taxon>Fungi</taxon>
        <taxon>Dikarya</taxon>
        <taxon>Basidiomycota</taxon>
        <taxon>Agaricomycotina</taxon>
        <taxon>Agaricomycetes</taxon>
        <taxon>Agaricomycetidae</taxon>
        <taxon>Agaricales</taxon>
        <taxon>Tricholomatineae</taxon>
        <taxon>Clitocybaceae</taxon>
        <taxon>Collybia</taxon>
    </lineage>
</organism>
<dbReference type="EMBL" id="MU150352">
    <property type="protein sequence ID" value="KAF9458008.1"/>
    <property type="molecule type" value="Genomic_DNA"/>
</dbReference>
<evidence type="ECO:0000256" key="5">
    <source>
        <dbReference type="ARBA" id="ARBA00022729"/>
    </source>
</evidence>
<evidence type="ECO:0000256" key="10">
    <source>
        <dbReference type="SAM" id="Phobius"/>
    </source>
</evidence>
<keyword evidence="14" id="KW-1185">Reference proteome</keyword>
<dbReference type="InterPro" id="IPR037654">
    <property type="entry name" value="Big1"/>
</dbReference>
<comment type="caution">
    <text evidence="13">The sequence shown here is derived from an EMBL/GenBank/DDBJ whole genome shotgun (WGS) entry which is preliminary data.</text>
</comment>
<proteinExistence type="inferred from homology"/>
<dbReference type="PANTHER" id="PTHR28285:SF1">
    <property type="entry name" value="PROTEIN BIG1"/>
    <property type="match status" value="1"/>
</dbReference>
<dbReference type="AlphaFoldDB" id="A0A9P5XWD9"/>
<dbReference type="GO" id="GO:0005789">
    <property type="term" value="C:endoplasmic reticulum membrane"/>
    <property type="evidence" value="ECO:0007669"/>
    <property type="project" value="UniProtKB-SubCell"/>
</dbReference>
<evidence type="ECO:0000259" key="12">
    <source>
        <dbReference type="Pfam" id="PF20520"/>
    </source>
</evidence>
<evidence type="ECO:0000313" key="13">
    <source>
        <dbReference type="EMBL" id="KAF9458008.1"/>
    </source>
</evidence>
<evidence type="ECO:0000256" key="4">
    <source>
        <dbReference type="ARBA" id="ARBA00022692"/>
    </source>
</evidence>
<evidence type="ECO:0000256" key="8">
    <source>
        <dbReference type="ARBA" id="ARBA00023136"/>
    </source>
</evidence>
<keyword evidence="6" id="KW-0256">Endoplasmic reticulum</keyword>
<evidence type="ECO:0000256" key="1">
    <source>
        <dbReference type="ARBA" id="ARBA00004115"/>
    </source>
</evidence>
<evidence type="ECO:0000256" key="2">
    <source>
        <dbReference type="ARBA" id="ARBA00008203"/>
    </source>
</evidence>
<comment type="similarity">
    <text evidence="2">Belongs to the BIG1 family.</text>
</comment>
<name>A0A9P5XWD9_9AGAR</name>
<feature type="domain" description="V-type proton ATPase subunit S1/VOA1 transmembrane" evidence="12">
    <location>
        <begin position="231"/>
        <end position="267"/>
    </location>
</feature>
<keyword evidence="5 11" id="KW-0732">Signal</keyword>
<evidence type="ECO:0000256" key="11">
    <source>
        <dbReference type="SAM" id="SignalP"/>
    </source>
</evidence>
<reference evidence="13" key="1">
    <citation type="submission" date="2020-11" db="EMBL/GenBank/DDBJ databases">
        <authorList>
            <consortium name="DOE Joint Genome Institute"/>
            <person name="Ahrendt S."/>
            <person name="Riley R."/>
            <person name="Andreopoulos W."/>
            <person name="Labutti K."/>
            <person name="Pangilinan J."/>
            <person name="Ruiz-Duenas F.J."/>
            <person name="Barrasa J.M."/>
            <person name="Sanchez-Garcia M."/>
            <person name="Camarero S."/>
            <person name="Miyauchi S."/>
            <person name="Serrano A."/>
            <person name="Linde D."/>
            <person name="Babiker R."/>
            <person name="Drula E."/>
            <person name="Ayuso-Fernandez I."/>
            <person name="Pacheco R."/>
            <person name="Padilla G."/>
            <person name="Ferreira P."/>
            <person name="Barriuso J."/>
            <person name="Kellner H."/>
            <person name="Castanera R."/>
            <person name="Alfaro M."/>
            <person name="Ramirez L."/>
            <person name="Pisabarro A.G."/>
            <person name="Kuo A."/>
            <person name="Tritt A."/>
            <person name="Lipzen A."/>
            <person name="He G."/>
            <person name="Yan M."/>
            <person name="Ng V."/>
            <person name="Cullen D."/>
            <person name="Martin F."/>
            <person name="Rosso M.-N."/>
            <person name="Henrissat B."/>
            <person name="Hibbett D."/>
            <person name="Martinez A.T."/>
            <person name="Grigoriev I.V."/>
        </authorList>
    </citation>
    <scope>NUCLEOTIDE SEQUENCE</scope>
    <source>
        <strain evidence="13">CBS 247.69</strain>
    </source>
</reference>
<evidence type="ECO:0000256" key="7">
    <source>
        <dbReference type="ARBA" id="ARBA00022989"/>
    </source>
</evidence>
<evidence type="ECO:0000256" key="9">
    <source>
        <dbReference type="ARBA" id="ARBA00023316"/>
    </source>
</evidence>
<accession>A0A9P5XWD9</accession>
<dbReference type="InterPro" id="IPR046756">
    <property type="entry name" value="VAS1/VOA1_TM"/>
</dbReference>
<gene>
    <name evidence="13" type="ORF">BDZ94DRAFT_1227036</name>
</gene>
<dbReference type="GO" id="GO:0009272">
    <property type="term" value="P:fungal-type cell wall biogenesis"/>
    <property type="evidence" value="ECO:0007669"/>
    <property type="project" value="TreeGrafter"/>
</dbReference>
<comment type="subcellular location">
    <subcellularLocation>
        <location evidence="1">Endoplasmic reticulum membrane</location>
        <topology evidence="1">Single-pass type I membrane protein</topology>
    </subcellularLocation>
</comment>
<evidence type="ECO:0000256" key="6">
    <source>
        <dbReference type="ARBA" id="ARBA00022824"/>
    </source>
</evidence>
<evidence type="ECO:0000256" key="3">
    <source>
        <dbReference type="ARBA" id="ARBA00022089"/>
    </source>
</evidence>
<sequence length="282" mass="30454">MAGRLVIAAALCPLAFAFSNTVPLLAWSSSTSNTLDRLPSKTDHTVPLIERILYNVDVCDHDAVVIVEHPGLHASDLRSLAHTSKIGRIFAASPSARQFQYLPADASYDLAPVAESVSMRCGSRLLDLTNGDKEPFSDGLKYVINMDLPSLEASGGSRKDEMSTHDTFLADELEFLATRFPNHLIIYTGSSPSAIHKRQSPPLAPVRPALVSINAPVNTTLPEGGILKRYQLLTPGLITGLLVTIFILLPIVMLGFSALASIQSPLRVEPPKGYSASERKTQ</sequence>
<protein>
    <recommendedName>
        <fullName evidence="3">Protein BIG1</fullName>
    </recommendedName>
</protein>
<keyword evidence="7 10" id="KW-1133">Transmembrane helix</keyword>
<feature type="chain" id="PRO_5040298381" description="Protein BIG1" evidence="11">
    <location>
        <begin position="18"/>
        <end position="282"/>
    </location>
</feature>
<dbReference type="OrthoDB" id="10029326at2759"/>
<dbReference type="Pfam" id="PF20520">
    <property type="entry name" value="Ac45-VOA1_TM"/>
    <property type="match status" value="1"/>
</dbReference>
<dbReference type="Proteomes" id="UP000807353">
    <property type="component" value="Unassembled WGS sequence"/>
</dbReference>
<dbReference type="GO" id="GO:0006078">
    <property type="term" value="P:(1-&gt;6)-beta-D-glucan biosynthetic process"/>
    <property type="evidence" value="ECO:0007669"/>
    <property type="project" value="TreeGrafter"/>
</dbReference>
<keyword evidence="8 10" id="KW-0472">Membrane</keyword>
<dbReference type="PANTHER" id="PTHR28285">
    <property type="entry name" value="PROTEIN BIG1"/>
    <property type="match status" value="1"/>
</dbReference>